<dbReference type="InterPro" id="IPR037401">
    <property type="entry name" value="SnoaL-like"/>
</dbReference>
<evidence type="ECO:0000313" key="2">
    <source>
        <dbReference type="EMBL" id="GAA2795185.1"/>
    </source>
</evidence>
<protein>
    <submittedName>
        <fullName evidence="2">Nuclear transport factor 2 family protein</fullName>
    </submittedName>
</protein>
<name>A0ABN3VER3_9PSEU</name>
<dbReference type="EMBL" id="BAAAUX010000014">
    <property type="protein sequence ID" value="GAA2795185.1"/>
    <property type="molecule type" value="Genomic_DNA"/>
</dbReference>
<dbReference type="RefSeq" id="WP_344680547.1">
    <property type="nucleotide sequence ID" value="NZ_BAAAUX010000014.1"/>
</dbReference>
<dbReference type="Pfam" id="PF12680">
    <property type="entry name" value="SnoaL_2"/>
    <property type="match status" value="1"/>
</dbReference>
<proteinExistence type="predicted"/>
<reference evidence="2 3" key="1">
    <citation type="journal article" date="2019" name="Int. J. Syst. Evol. Microbiol.">
        <title>The Global Catalogue of Microorganisms (GCM) 10K type strain sequencing project: providing services to taxonomists for standard genome sequencing and annotation.</title>
        <authorList>
            <consortium name="The Broad Institute Genomics Platform"/>
            <consortium name="The Broad Institute Genome Sequencing Center for Infectious Disease"/>
            <person name="Wu L."/>
            <person name="Ma J."/>
        </authorList>
    </citation>
    <scope>NUCLEOTIDE SEQUENCE [LARGE SCALE GENOMIC DNA]</scope>
    <source>
        <strain evidence="2 3">JCM 9383</strain>
    </source>
</reference>
<accession>A0ABN3VER3</accession>
<sequence>MSTRATAEEFLRRIGEPDRIGELFADDVEWRLSWPAGAHPATPWIRERSTRAEAADHFRELAGFHVPEHNGSGVSRILVDGDDAVILCEIRQRARPTGRDYTAMCALHLTVEDGLIVRYDVYEDSLSVARAFGG</sequence>
<comment type="caution">
    <text evidence="2">The sequence shown here is derived from an EMBL/GenBank/DDBJ whole genome shotgun (WGS) entry which is preliminary data.</text>
</comment>
<dbReference type="Gene3D" id="3.10.450.50">
    <property type="match status" value="1"/>
</dbReference>
<dbReference type="InterPro" id="IPR032710">
    <property type="entry name" value="NTF2-like_dom_sf"/>
</dbReference>
<keyword evidence="3" id="KW-1185">Reference proteome</keyword>
<gene>
    <name evidence="2" type="ORF">GCM10010470_32720</name>
</gene>
<feature type="domain" description="SnoaL-like" evidence="1">
    <location>
        <begin position="15"/>
        <end position="119"/>
    </location>
</feature>
<evidence type="ECO:0000259" key="1">
    <source>
        <dbReference type="Pfam" id="PF12680"/>
    </source>
</evidence>
<dbReference type="Proteomes" id="UP001500979">
    <property type="component" value="Unassembled WGS sequence"/>
</dbReference>
<evidence type="ECO:0000313" key="3">
    <source>
        <dbReference type="Proteomes" id="UP001500979"/>
    </source>
</evidence>
<organism evidence="2 3">
    <name type="scientific">Saccharopolyspora taberi</name>
    <dbReference type="NCBI Taxonomy" id="60895"/>
    <lineage>
        <taxon>Bacteria</taxon>
        <taxon>Bacillati</taxon>
        <taxon>Actinomycetota</taxon>
        <taxon>Actinomycetes</taxon>
        <taxon>Pseudonocardiales</taxon>
        <taxon>Pseudonocardiaceae</taxon>
        <taxon>Saccharopolyspora</taxon>
    </lineage>
</organism>
<dbReference type="SUPFAM" id="SSF54427">
    <property type="entry name" value="NTF2-like"/>
    <property type="match status" value="1"/>
</dbReference>